<dbReference type="STRING" id="574376.BAMA_21860"/>
<dbReference type="Pfam" id="PF07681">
    <property type="entry name" value="DoxX"/>
    <property type="match status" value="1"/>
</dbReference>
<comment type="similarity">
    <text evidence="2">Belongs to the DoxX family.</text>
</comment>
<comment type="subcellular location">
    <subcellularLocation>
        <location evidence="1">Cell membrane</location>
        <topology evidence="1">Multi-pass membrane protein</topology>
    </subcellularLocation>
</comment>
<evidence type="ECO:0000256" key="5">
    <source>
        <dbReference type="ARBA" id="ARBA00022989"/>
    </source>
</evidence>
<dbReference type="Proteomes" id="UP000027822">
    <property type="component" value="Unassembled WGS sequence"/>
</dbReference>
<feature type="transmembrane region" description="Helical" evidence="7">
    <location>
        <begin position="33"/>
        <end position="50"/>
    </location>
</feature>
<evidence type="ECO:0000313" key="9">
    <source>
        <dbReference type="Proteomes" id="UP000027822"/>
    </source>
</evidence>
<dbReference type="PANTHER" id="PTHR33452">
    <property type="entry name" value="OXIDOREDUCTASE CATD-RELATED"/>
    <property type="match status" value="1"/>
</dbReference>
<gene>
    <name evidence="8" type="ORF">BAMA_21860</name>
</gene>
<dbReference type="InterPro" id="IPR032808">
    <property type="entry name" value="DoxX"/>
</dbReference>
<keyword evidence="4 7" id="KW-0812">Transmembrane</keyword>
<accession>A0A073JZ43</accession>
<dbReference type="PANTHER" id="PTHR33452:SF1">
    <property type="entry name" value="INNER MEMBRANE PROTEIN YPHA-RELATED"/>
    <property type="match status" value="1"/>
</dbReference>
<reference evidence="8 9" key="1">
    <citation type="submission" date="2014-06" db="EMBL/GenBank/DDBJ databases">
        <title>Draft genome sequence of Bacillus manliponensis JCM 15802 (MCCC 1A00708).</title>
        <authorList>
            <person name="Lai Q."/>
            <person name="Liu Y."/>
            <person name="Shao Z."/>
        </authorList>
    </citation>
    <scope>NUCLEOTIDE SEQUENCE [LARGE SCALE GENOMIC DNA]</scope>
    <source>
        <strain evidence="8 9">JCM 15802</strain>
    </source>
</reference>
<keyword evidence="3" id="KW-1003">Cell membrane</keyword>
<dbReference type="RefSeq" id="WP_034638741.1">
    <property type="nucleotide sequence ID" value="NZ_CBCSJC010000005.1"/>
</dbReference>
<sequence>MNQHIGNFIIRFVLGLTFFMHGLTKFQSGIENIAGWFTSIGLPGFLAYGVATAEVVGGVCLIIGFGVRYIGLLFALIMVGAIVKVKWSAGLLGDGKNAGYELDLTLLAMGLYLFVAKADGFVDRFVQEKVLKKS</sequence>
<evidence type="ECO:0000256" key="3">
    <source>
        <dbReference type="ARBA" id="ARBA00022475"/>
    </source>
</evidence>
<keyword evidence="6 7" id="KW-0472">Membrane</keyword>
<evidence type="ECO:0000256" key="4">
    <source>
        <dbReference type="ARBA" id="ARBA00022692"/>
    </source>
</evidence>
<proteinExistence type="inferred from homology"/>
<dbReference type="GO" id="GO:0005886">
    <property type="term" value="C:plasma membrane"/>
    <property type="evidence" value="ECO:0007669"/>
    <property type="project" value="UniProtKB-SubCell"/>
</dbReference>
<comment type="caution">
    <text evidence="8">The sequence shown here is derived from an EMBL/GenBank/DDBJ whole genome shotgun (WGS) entry which is preliminary data.</text>
</comment>
<protein>
    <submittedName>
        <fullName evidence="8">DoxX</fullName>
    </submittedName>
</protein>
<keyword evidence="9" id="KW-1185">Reference proteome</keyword>
<dbReference type="EMBL" id="JOTN01000007">
    <property type="protein sequence ID" value="KEK19442.1"/>
    <property type="molecule type" value="Genomic_DNA"/>
</dbReference>
<evidence type="ECO:0000313" key="8">
    <source>
        <dbReference type="EMBL" id="KEK19442.1"/>
    </source>
</evidence>
<evidence type="ECO:0000256" key="6">
    <source>
        <dbReference type="ARBA" id="ARBA00023136"/>
    </source>
</evidence>
<evidence type="ECO:0000256" key="2">
    <source>
        <dbReference type="ARBA" id="ARBA00006679"/>
    </source>
</evidence>
<feature type="transmembrane region" description="Helical" evidence="7">
    <location>
        <begin position="6"/>
        <end position="26"/>
    </location>
</feature>
<dbReference type="AlphaFoldDB" id="A0A073JZ43"/>
<dbReference type="InterPro" id="IPR051907">
    <property type="entry name" value="DoxX-like_oxidoreductase"/>
</dbReference>
<keyword evidence="5 7" id="KW-1133">Transmembrane helix</keyword>
<evidence type="ECO:0000256" key="7">
    <source>
        <dbReference type="SAM" id="Phobius"/>
    </source>
</evidence>
<feature type="transmembrane region" description="Helical" evidence="7">
    <location>
        <begin position="56"/>
        <end position="83"/>
    </location>
</feature>
<name>A0A073JZ43_9BACI</name>
<dbReference type="eggNOG" id="COG2259">
    <property type="taxonomic scope" value="Bacteria"/>
</dbReference>
<organism evidence="8 9">
    <name type="scientific">Bacillus manliponensis</name>
    <dbReference type="NCBI Taxonomy" id="574376"/>
    <lineage>
        <taxon>Bacteria</taxon>
        <taxon>Bacillati</taxon>
        <taxon>Bacillota</taxon>
        <taxon>Bacilli</taxon>
        <taxon>Bacillales</taxon>
        <taxon>Bacillaceae</taxon>
        <taxon>Bacillus</taxon>
        <taxon>Bacillus cereus group</taxon>
    </lineage>
</organism>
<evidence type="ECO:0000256" key="1">
    <source>
        <dbReference type="ARBA" id="ARBA00004651"/>
    </source>
</evidence>
<dbReference type="OrthoDB" id="886570at2"/>